<evidence type="ECO:0000313" key="2">
    <source>
        <dbReference type="EMBL" id="CAD7005408.1"/>
    </source>
</evidence>
<dbReference type="EMBL" id="CAJHJT010000034">
    <property type="protein sequence ID" value="CAD7005408.1"/>
    <property type="molecule type" value="Genomic_DNA"/>
</dbReference>
<comment type="caution">
    <text evidence="2">The sequence shown here is derived from an EMBL/GenBank/DDBJ whole genome shotgun (WGS) entry which is preliminary data.</text>
</comment>
<accession>A0A811V4D7</accession>
<feature type="region of interest" description="Disordered" evidence="1">
    <location>
        <begin position="48"/>
        <end position="120"/>
    </location>
</feature>
<feature type="compositionally biased region" description="Basic residues" evidence="1">
    <location>
        <begin position="159"/>
        <end position="184"/>
    </location>
</feature>
<protein>
    <submittedName>
        <fullName evidence="2">(Mediterranean fruit fly) hypothetical protein</fullName>
    </submittedName>
</protein>
<evidence type="ECO:0000313" key="3">
    <source>
        <dbReference type="Proteomes" id="UP000606786"/>
    </source>
</evidence>
<keyword evidence="3" id="KW-1185">Reference proteome</keyword>
<gene>
    <name evidence="2" type="ORF">CCAP1982_LOCUS13768</name>
</gene>
<dbReference type="AlphaFoldDB" id="A0A811V4D7"/>
<feature type="compositionally biased region" description="Basic residues" evidence="1">
    <location>
        <begin position="50"/>
        <end position="61"/>
    </location>
</feature>
<organism evidence="2 3">
    <name type="scientific">Ceratitis capitata</name>
    <name type="common">Mediterranean fruit fly</name>
    <name type="synonym">Tephritis capitata</name>
    <dbReference type="NCBI Taxonomy" id="7213"/>
    <lineage>
        <taxon>Eukaryota</taxon>
        <taxon>Metazoa</taxon>
        <taxon>Ecdysozoa</taxon>
        <taxon>Arthropoda</taxon>
        <taxon>Hexapoda</taxon>
        <taxon>Insecta</taxon>
        <taxon>Pterygota</taxon>
        <taxon>Neoptera</taxon>
        <taxon>Endopterygota</taxon>
        <taxon>Diptera</taxon>
        <taxon>Brachycera</taxon>
        <taxon>Muscomorpha</taxon>
        <taxon>Tephritoidea</taxon>
        <taxon>Tephritidae</taxon>
        <taxon>Ceratitis</taxon>
        <taxon>Ceratitis</taxon>
    </lineage>
</organism>
<reference evidence="2" key="1">
    <citation type="submission" date="2020-11" db="EMBL/GenBank/DDBJ databases">
        <authorList>
            <person name="Whitehead M."/>
        </authorList>
    </citation>
    <scope>NUCLEOTIDE SEQUENCE</scope>
    <source>
        <strain evidence="2">EGII</strain>
    </source>
</reference>
<name>A0A811V4D7_CERCA</name>
<feature type="compositionally biased region" description="Low complexity" evidence="1">
    <location>
        <begin position="84"/>
        <end position="93"/>
    </location>
</feature>
<proteinExistence type="predicted"/>
<feature type="region of interest" description="Disordered" evidence="1">
    <location>
        <begin position="134"/>
        <end position="184"/>
    </location>
</feature>
<sequence length="184" mass="20692">MCLAFFSRPNQKSVQKSRYCLPVSASNVKKRAKEGTIVSKHQELQQQIQHYHRRHNQARPTKRTENGQKDEYVQKSFAYTQEPATTTAATTSTNSKRLAGRQKLDDRSSSSGGWRKRSTSTKTYTSYFQVKLVDGESEGGGGGGSYNIQSNKDQTAHVGAHKKAPTAKRKKHAKTYSWSHRGKK</sequence>
<dbReference type="Proteomes" id="UP000606786">
    <property type="component" value="Unassembled WGS sequence"/>
</dbReference>
<evidence type="ECO:0000256" key="1">
    <source>
        <dbReference type="SAM" id="MobiDB-lite"/>
    </source>
</evidence>
<feature type="compositionally biased region" description="Basic and acidic residues" evidence="1">
    <location>
        <begin position="62"/>
        <end position="73"/>
    </location>
</feature>